<name>A0A067PVT3_9AGAM</name>
<organism evidence="1 2">
    <name type="scientific">Jaapia argillacea MUCL 33604</name>
    <dbReference type="NCBI Taxonomy" id="933084"/>
    <lineage>
        <taxon>Eukaryota</taxon>
        <taxon>Fungi</taxon>
        <taxon>Dikarya</taxon>
        <taxon>Basidiomycota</taxon>
        <taxon>Agaricomycotina</taxon>
        <taxon>Agaricomycetes</taxon>
        <taxon>Agaricomycetidae</taxon>
        <taxon>Jaapiales</taxon>
        <taxon>Jaapiaceae</taxon>
        <taxon>Jaapia</taxon>
    </lineage>
</organism>
<dbReference type="EMBL" id="KL197725">
    <property type="protein sequence ID" value="KDQ55397.1"/>
    <property type="molecule type" value="Genomic_DNA"/>
</dbReference>
<dbReference type="AlphaFoldDB" id="A0A067PVT3"/>
<gene>
    <name evidence="1" type="ORF">JAAARDRAFT_37418</name>
</gene>
<dbReference type="Proteomes" id="UP000027265">
    <property type="component" value="Unassembled WGS sequence"/>
</dbReference>
<dbReference type="OrthoDB" id="2607657at2759"/>
<protein>
    <submittedName>
        <fullName evidence="1">Uncharacterized protein</fullName>
    </submittedName>
</protein>
<reference evidence="2" key="1">
    <citation type="journal article" date="2014" name="Proc. Natl. Acad. Sci. U.S.A.">
        <title>Extensive sampling of basidiomycete genomes demonstrates inadequacy of the white-rot/brown-rot paradigm for wood decay fungi.</title>
        <authorList>
            <person name="Riley R."/>
            <person name="Salamov A.A."/>
            <person name="Brown D.W."/>
            <person name="Nagy L.G."/>
            <person name="Floudas D."/>
            <person name="Held B.W."/>
            <person name="Levasseur A."/>
            <person name="Lombard V."/>
            <person name="Morin E."/>
            <person name="Otillar R."/>
            <person name="Lindquist E.A."/>
            <person name="Sun H."/>
            <person name="LaButti K.M."/>
            <person name="Schmutz J."/>
            <person name="Jabbour D."/>
            <person name="Luo H."/>
            <person name="Baker S.E."/>
            <person name="Pisabarro A.G."/>
            <person name="Walton J.D."/>
            <person name="Blanchette R.A."/>
            <person name="Henrissat B."/>
            <person name="Martin F."/>
            <person name="Cullen D."/>
            <person name="Hibbett D.S."/>
            <person name="Grigoriev I.V."/>
        </authorList>
    </citation>
    <scope>NUCLEOTIDE SEQUENCE [LARGE SCALE GENOMIC DNA]</scope>
    <source>
        <strain evidence="2">MUCL 33604</strain>
    </source>
</reference>
<dbReference type="InParanoid" id="A0A067PVT3"/>
<evidence type="ECO:0000313" key="2">
    <source>
        <dbReference type="Proteomes" id="UP000027265"/>
    </source>
</evidence>
<accession>A0A067PVT3</accession>
<proteinExistence type="predicted"/>
<sequence>MMNPTERVFADVARGGAQSVTFAITWPGYGDLLRWERTLGLYGANGLLTRQELAFIVGKHYEEFIGYCQNLPCKEPKWQIGRNSGYNLSRMKLSSLWHLEGEVWQASIRVLSEA</sequence>
<evidence type="ECO:0000313" key="1">
    <source>
        <dbReference type="EMBL" id="KDQ55397.1"/>
    </source>
</evidence>
<dbReference type="HOGENOM" id="CLU_2121434_0_0_1"/>
<keyword evidence="2" id="KW-1185">Reference proteome</keyword>